<gene>
    <name evidence="2" type="ORF">C5Q96_01080</name>
    <name evidence="3" type="ORF">HXM71_05970</name>
</gene>
<keyword evidence="1" id="KW-0812">Transmembrane</keyword>
<keyword evidence="1" id="KW-1133">Transmembrane helix</keyword>
<protein>
    <submittedName>
        <fullName evidence="2">Uncharacterized protein</fullName>
    </submittedName>
</protein>
<organism evidence="2 4">
    <name type="scientific">Mogibacterium diversum</name>
    <dbReference type="NCBI Taxonomy" id="114527"/>
    <lineage>
        <taxon>Bacteria</taxon>
        <taxon>Bacillati</taxon>
        <taxon>Bacillota</taxon>
        <taxon>Clostridia</taxon>
        <taxon>Peptostreptococcales</taxon>
        <taxon>Anaerovoracaceae</taxon>
        <taxon>Mogibacterium</taxon>
    </lineage>
</organism>
<proteinExistence type="predicted"/>
<dbReference type="OrthoDB" id="2086868at2"/>
<sequence>MVRRRRMTDAEKALLIEEGKAARRQKMLKTSMRIAGLSIIAGATLVVATKKIFDEIFVEDDWSDVDWGEEDEDYGVY</sequence>
<dbReference type="KEGG" id="mdv:C5Q96_01080"/>
<dbReference type="RefSeq" id="WP_106056399.1">
    <property type="nucleotide sequence ID" value="NZ_CALIZG010000008.1"/>
</dbReference>
<dbReference type="AlphaFoldDB" id="A0A2S0L2P9"/>
<evidence type="ECO:0000313" key="2">
    <source>
        <dbReference type="EMBL" id="AVM47533.1"/>
    </source>
</evidence>
<feature type="transmembrane region" description="Helical" evidence="1">
    <location>
        <begin position="34"/>
        <end position="53"/>
    </location>
</feature>
<evidence type="ECO:0000313" key="4">
    <source>
        <dbReference type="Proteomes" id="UP000237883"/>
    </source>
</evidence>
<dbReference type="Proteomes" id="UP000722050">
    <property type="component" value="Unassembled WGS sequence"/>
</dbReference>
<reference evidence="2" key="2">
    <citation type="submission" date="2018-02" db="EMBL/GenBank/DDBJ databases">
        <authorList>
            <person name="Cohen D.B."/>
            <person name="Kent A.D."/>
        </authorList>
    </citation>
    <scope>NUCLEOTIDE SEQUENCE [LARGE SCALE GENOMIC DNA]</scope>
    <source>
        <strain evidence="2">CCUG 47132</strain>
    </source>
</reference>
<dbReference type="EMBL" id="JABZQH010000222">
    <property type="protein sequence ID" value="MBF1352646.1"/>
    <property type="molecule type" value="Genomic_DNA"/>
</dbReference>
<evidence type="ECO:0000313" key="3">
    <source>
        <dbReference type="EMBL" id="MBF1352646.1"/>
    </source>
</evidence>
<name>A0A2S0L2P9_9FIRM</name>
<keyword evidence="4" id="KW-1185">Reference proteome</keyword>
<accession>A0A2S0L2P9</accession>
<reference evidence="3" key="3">
    <citation type="submission" date="2020-04" db="EMBL/GenBank/DDBJ databases">
        <title>Deep metagenomics examines the oral microbiome during advanced dental caries in children, revealing novel taxa and co-occurrences with host molecules.</title>
        <authorList>
            <person name="Baker J.L."/>
            <person name="Morton J.T."/>
            <person name="Dinis M."/>
            <person name="Alvarez R."/>
            <person name="Tran N.C."/>
            <person name="Knight R."/>
            <person name="Edlund A."/>
        </authorList>
    </citation>
    <scope>NUCLEOTIDE SEQUENCE</scope>
    <source>
        <strain evidence="3">JCVI_24_bin.8</strain>
    </source>
</reference>
<evidence type="ECO:0000256" key="1">
    <source>
        <dbReference type="SAM" id="Phobius"/>
    </source>
</evidence>
<dbReference type="GeneID" id="78390843"/>
<dbReference type="Proteomes" id="UP000237883">
    <property type="component" value="Chromosome"/>
</dbReference>
<dbReference type="EMBL" id="CP027228">
    <property type="protein sequence ID" value="AVM47533.1"/>
    <property type="molecule type" value="Genomic_DNA"/>
</dbReference>
<reference evidence="4" key="1">
    <citation type="submission" date="2018-02" db="EMBL/GenBank/DDBJ databases">
        <authorList>
            <person name="Holder M.E."/>
            <person name="Ajami N.J."/>
            <person name="Petrosino J.F."/>
        </authorList>
    </citation>
    <scope>NUCLEOTIDE SEQUENCE [LARGE SCALE GENOMIC DNA]</scope>
    <source>
        <strain evidence="4">CCUG 47132</strain>
    </source>
</reference>
<keyword evidence="1" id="KW-0472">Membrane</keyword>